<evidence type="ECO:0000256" key="2">
    <source>
        <dbReference type="ARBA" id="ARBA00010348"/>
    </source>
</evidence>
<dbReference type="GO" id="GO:0005737">
    <property type="term" value="C:cytoplasm"/>
    <property type="evidence" value="ECO:0007669"/>
    <property type="project" value="TreeGrafter"/>
</dbReference>
<evidence type="ECO:0000313" key="10">
    <source>
        <dbReference type="Proteomes" id="UP000324907"/>
    </source>
</evidence>
<dbReference type="InterPro" id="IPR045091">
    <property type="entry name" value="Mad2-like"/>
</dbReference>
<keyword evidence="4" id="KW-0498">Mitosis</keyword>
<dbReference type="PANTHER" id="PTHR11842:SF11">
    <property type="entry name" value="MITOTIC SPINDLE ASSEMBLY CHECKPOINT PROTEIN MAD2A"/>
    <property type="match status" value="1"/>
</dbReference>
<keyword evidence="3" id="KW-0132">Cell division</keyword>
<comment type="caution">
    <text evidence="8">The sequence shown here is derived from an EMBL/GenBank/DDBJ whole genome shotgun (WGS) entry which is preliminary data.</text>
</comment>
<dbReference type="SUPFAM" id="SSF56019">
    <property type="entry name" value="The spindle assembly checkpoint protein mad2"/>
    <property type="match status" value="1"/>
</dbReference>
<dbReference type="Gene3D" id="3.30.900.10">
    <property type="entry name" value="HORMA domain"/>
    <property type="match status" value="1"/>
</dbReference>
<dbReference type="PROSITE" id="PS50815">
    <property type="entry name" value="HORMA"/>
    <property type="match status" value="1"/>
</dbReference>
<dbReference type="GO" id="GO:0007094">
    <property type="term" value="P:mitotic spindle assembly checkpoint signaling"/>
    <property type="evidence" value="ECO:0007669"/>
    <property type="project" value="TreeGrafter"/>
</dbReference>
<keyword evidence="5" id="KW-0539">Nucleus</keyword>
<reference evidence="10 11" key="1">
    <citation type="submission" date="2019-07" db="EMBL/GenBank/DDBJ databases">
        <title>Genomes of Cafeteria roenbergensis.</title>
        <authorList>
            <person name="Fischer M.G."/>
            <person name="Hackl T."/>
            <person name="Roman M."/>
        </authorList>
    </citation>
    <scope>NUCLEOTIDE SEQUENCE [LARGE SCALE GENOMIC DNA]</scope>
    <source>
        <strain evidence="8 11">Cflag</strain>
        <strain evidence="9 10">RCC970-E3</strain>
    </source>
</reference>
<evidence type="ECO:0000313" key="8">
    <source>
        <dbReference type="EMBL" id="KAA0166863.1"/>
    </source>
</evidence>
<gene>
    <name evidence="9" type="ORF">FNF28_02083</name>
    <name evidence="8" type="ORF">FNF31_01238</name>
</gene>
<dbReference type="InterPro" id="IPR003511">
    <property type="entry name" value="HORMA_dom"/>
</dbReference>
<evidence type="ECO:0000259" key="7">
    <source>
        <dbReference type="PROSITE" id="PS50815"/>
    </source>
</evidence>
<proteinExistence type="inferred from homology"/>
<name>A0A5A8DN77_CAFRO</name>
<evidence type="ECO:0000313" key="9">
    <source>
        <dbReference type="EMBL" id="KAA0169471.1"/>
    </source>
</evidence>
<comment type="subcellular location">
    <subcellularLocation>
        <location evidence="1">Nucleus</location>
    </subcellularLocation>
</comment>
<accession>A0A5A8DN77</accession>
<dbReference type="GO" id="GO:0051301">
    <property type="term" value="P:cell division"/>
    <property type="evidence" value="ECO:0007669"/>
    <property type="project" value="UniProtKB-KW"/>
</dbReference>
<dbReference type="PANTHER" id="PTHR11842">
    <property type="entry name" value="MITOTIC SPINDLE ASSEMBLY CHECKPOINT PROTEIN MAD2"/>
    <property type="match status" value="1"/>
</dbReference>
<evidence type="ECO:0000313" key="11">
    <source>
        <dbReference type="Proteomes" id="UP000325113"/>
    </source>
</evidence>
<keyword evidence="6" id="KW-0131">Cell cycle</keyword>
<dbReference type="InterPro" id="IPR036570">
    <property type="entry name" value="HORMA_dom_sf"/>
</dbReference>
<dbReference type="GO" id="GO:0000776">
    <property type="term" value="C:kinetochore"/>
    <property type="evidence" value="ECO:0007669"/>
    <property type="project" value="TreeGrafter"/>
</dbReference>
<dbReference type="EMBL" id="VLTM01000007">
    <property type="protein sequence ID" value="KAA0166863.1"/>
    <property type="molecule type" value="Genomic_DNA"/>
</dbReference>
<evidence type="ECO:0000256" key="6">
    <source>
        <dbReference type="ARBA" id="ARBA00023306"/>
    </source>
</evidence>
<protein>
    <recommendedName>
        <fullName evidence="7">HORMA domain-containing protein</fullName>
    </recommendedName>
</protein>
<evidence type="ECO:0000256" key="4">
    <source>
        <dbReference type="ARBA" id="ARBA00022776"/>
    </source>
</evidence>
<evidence type="ECO:0000256" key="1">
    <source>
        <dbReference type="ARBA" id="ARBA00004123"/>
    </source>
</evidence>
<dbReference type="Proteomes" id="UP000324907">
    <property type="component" value="Unassembled WGS sequence"/>
</dbReference>
<dbReference type="AlphaFoldDB" id="A0A5A8DN77"/>
<dbReference type="Proteomes" id="UP000325113">
    <property type="component" value="Unassembled WGS sequence"/>
</dbReference>
<evidence type="ECO:0000256" key="3">
    <source>
        <dbReference type="ARBA" id="ARBA00022618"/>
    </source>
</evidence>
<organism evidence="8 11">
    <name type="scientific">Cafeteria roenbergensis</name>
    <name type="common">Marine flagellate</name>
    <dbReference type="NCBI Taxonomy" id="33653"/>
    <lineage>
        <taxon>Eukaryota</taxon>
        <taxon>Sar</taxon>
        <taxon>Stramenopiles</taxon>
        <taxon>Bigyra</taxon>
        <taxon>Opalozoa</taxon>
        <taxon>Bicosoecida</taxon>
        <taxon>Cafeteriaceae</taxon>
        <taxon>Cafeteria</taxon>
    </lineage>
</organism>
<evidence type="ECO:0000256" key="5">
    <source>
        <dbReference type="ARBA" id="ARBA00023242"/>
    </source>
</evidence>
<comment type="similarity">
    <text evidence="2">Belongs to the MAD2 family.</text>
</comment>
<dbReference type="GO" id="GO:0005654">
    <property type="term" value="C:nucleoplasm"/>
    <property type="evidence" value="ECO:0007669"/>
    <property type="project" value="TreeGrafter"/>
</dbReference>
<dbReference type="FunFam" id="3.30.900.10:FF:000002">
    <property type="entry name" value="Mitotic spindle assembly checkpoint protein MAD2A"/>
    <property type="match status" value="1"/>
</dbReference>
<dbReference type="EMBL" id="VLTL01000022">
    <property type="protein sequence ID" value="KAA0169471.1"/>
    <property type="molecule type" value="Genomic_DNA"/>
</dbReference>
<dbReference type="Pfam" id="PF02301">
    <property type="entry name" value="HORMA"/>
    <property type="match status" value="1"/>
</dbReference>
<sequence>MAAAATETATRSVITLKGSVEIVTEFFGFAINSILFQRGIYPPETFDKVAKYGLPMLVSTDEGLKSYLSHVLTQISGWLLEGKVQKLVVVITGADSGETLERWVFNISPDKAAVTGGKSSDKPLKEIQQEIAGIIRQITASVSFLPLLSEPCAFDLLVYTDPDAVVPRAWEDSDPRYIKDGEDMQLRSFTTRVHKVSAAVSYRRGDDDDI</sequence>
<feature type="domain" description="HORMA" evidence="7">
    <location>
        <begin position="17"/>
        <end position="200"/>
    </location>
</feature>